<accession>A6WGA2</accession>
<reference evidence="2" key="1">
    <citation type="journal article" date="2008" name="PLoS ONE">
        <title>Survival in nuclear waste, extreme resistance, and potential applications gleaned from the genome sequence of Kineococcus radiotolerans SRS30216.</title>
        <authorList>
            <person name="Bagwell C.E."/>
            <person name="Bhat S."/>
            <person name="Hawkins G.M."/>
            <person name="Smith B.W."/>
            <person name="Biswas T."/>
            <person name="Hoover T.R."/>
            <person name="Saunders E."/>
            <person name="Han C.S."/>
            <person name="Tsodikov O.V."/>
            <person name="Shimkets L.J."/>
        </authorList>
    </citation>
    <scope>NUCLEOTIDE SEQUENCE [LARGE SCALE GENOMIC DNA]</scope>
    <source>
        <strain evidence="2">ATCC BAA-149 / DSM 14245 / SRS30216</strain>
    </source>
</reference>
<dbReference type="OrthoDB" id="237364at2"/>
<dbReference type="InterPro" id="IPR017601">
    <property type="entry name" value="DGQHR-contain_dom"/>
</dbReference>
<protein>
    <recommendedName>
        <fullName evidence="3">DGQHR domain protein</fullName>
    </recommendedName>
</protein>
<evidence type="ECO:0000313" key="1">
    <source>
        <dbReference type="EMBL" id="ABS05841.1"/>
    </source>
</evidence>
<dbReference type="KEGG" id="kra:Krad_4378"/>
<dbReference type="NCBIfam" id="NF041060">
    <property type="entry name" value="DpdB"/>
    <property type="match status" value="1"/>
</dbReference>
<dbReference type="NCBIfam" id="TIGR03187">
    <property type="entry name" value="DGQHR"/>
    <property type="match status" value="1"/>
</dbReference>
<dbReference type="EMBL" id="CP000750">
    <property type="protein sequence ID" value="ABS05841.1"/>
    <property type="molecule type" value="Genomic_DNA"/>
</dbReference>
<proteinExistence type="predicted"/>
<keyword evidence="2" id="KW-1185">Reference proteome</keyword>
<dbReference type="AlphaFoldDB" id="A6WGA2"/>
<dbReference type="InterPro" id="IPR017642">
    <property type="entry name" value="DNA_S_mod_DndB"/>
</dbReference>
<evidence type="ECO:0000313" key="2">
    <source>
        <dbReference type="Proteomes" id="UP000001116"/>
    </source>
</evidence>
<gene>
    <name evidence="1" type="ordered locus">Krad_4378</name>
</gene>
<organism evidence="1 2">
    <name type="scientific">Kineococcus radiotolerans (strain ATCC BAA-149 / DSM 14245 / SRS30216)</name>
    <dbReference type="NCBI Taxonomy" id="266940"/>
    <lineage>
        <taxon>Bacteria</taxon>
        <taxon>Bacillati</taxon>
        <taxon>Actinomycetota</taxon>
        <taxon>Actinomycetes</taxon>
        <taxon>Kineosporiales</taxon>
        <taxon>Kineosporiaceae</taxon>
        <taxon>Kineococcus</taxon>
    </lineage>
</organism>
<dbReference type="STRING" id="266940.Krad_4378"/>
<dbReference type="HOGENOM" id="CLU_037715_0_0_11"/>
<dbReference type="RefSeq" id="WP_012085857.1">
    <property type="nucleotide sequence ID" value="NC_009664.2"/>
</dbReference>
<dbReference type="eggNOG" id="ENOG502Z7T5">
    <property type="taxonomic scope" value="Bacteria"/>
</dbReference>
<evidence type="ECO:0008006" key="3">
    <source>
        <dbReference type="Google" id="ProtNLM"/>
    </source>
</evidence>
<name>A6WGA2_KINRD</name>
<dbReference type="CDD" id="cd16413">
    <property type="entry name" value="DGQHR_domain"/>
    <property type="match status" value="1"/>
</dbReference>
<dbReference type="Proteomes" id="UP000001116">
    <property type="component" value="Chromosome"/>
</dbReference>
<dbReference type="Pfam" id="PF14072">
    <property type="entry name" value="DndB"/>
    <property type="match status" value="1"/>
</dbReference>
<sequence>MSEGIIRRRALRILQREDVPLYLFALAASDVARIADVARISRDDFGKLIGYQRPEKKQHVNQIVDYLDTDGALFPNGLILALPTSVHFRSSRGPGASDGLATAGELEIPCPEEDGAPRPAWIVDGQQRSLALARTRNTSFPVPVAGFVTENLDMQREQFLRVNTVQPLPTNLVTELLPEVPTTISPRMSARRLPSALVDMLNQDPESPFRGLIRRASTDVDKKSGAVITDNSLVLAIGESLNSPLGVLFPYRNLADGTTDTAGIRQLLITYWTAVRRLFPDAWGKPPTESRLMHGLGIRAMGRLMDRIMVSIDAAAPSAIDDVMTELWRVAPVCRWTHGTWEGLRVDWNGLQNNPKDISTLSNYLVRAYLQARTSTS</sequence>